<organism evidence="1 2">
    <name type="scientific">Gnathostoma spinigerum</name>
    <dbReference type="NCBI Taxonomy" id="75299"/>
    <lineage>
        <taxon>Eukaryota</taxon>
        <taxon>Metazoa</taxon>
        <taxon>Ecdysozoa</taxon>
        <taxon>Nematoda</taxon>
        <taxon>Chromadorea</taxon>
        <taxon>Rhabditida</taxon>
        <taxon>Spirurina</taxon>
        <taxon>Gnathostomatomorpha</taxon>
        <taxon>Gnathostomatoidea</taxon>
        <taxon>Gnathostomatidae</taxon>
        <taxon>Gnathostoma</taxon>
    </lineage>
</organism>
<evidence type="ECO:0000313" key="2">
    <source>
        <dbReference type="Proteomes" id="UP001608902"/>
    </source>
</evidence>
<sequence length="285" mass="31885">MAPKTFPFDMDSLAKALAPLVSKYISDSITAALAKQHDELIAKLDQLIAVNSSLSSAISSTHKQPAHPIISNSTLYSTVARVVHTDAAVLQEKAKRAVFIGVPHASTKEATAKEDSSMVAEVIRQSDNRELLDALEAGNISTQRHPSYEVTPGRTRPLKVSFPSKTLRDQFINYVRFNKPQRIKNHPHCYVRRDYTDHELCEDRRLRQQAGIMNAQAKQLKYVVRDLRIITLKSPRELPKRVLNPLSSSDIECNSSAVNPCLYPINSSSIMHISDKAERFQDVSL</sequence>
<dbReference type="EMBL" id="JBGFUD010003841">
    <property type="protein sequence ID" value="MFH4979093.1"/>
    <property type="molecule type" value="Genomic_DNA"/>
</dbReference>
<dbReference type="PANTHER" id="PTHR21459:SF2">
    <property type="entry name" value="PROTEIN CBG08968"/>
    <property type="match status" value="1"/>
</dbReference>
<proteinExistence type="predicted"/>
<keyword evidence="2" id="KW-1185">Reference proteome</keyword>
<accession>A0ABD6EQ16</accession>
<dbReference type="AlphaFoldDB" id="A0ABD6EQ16"/>
<gene>
    <name evidence="1" type="ORF">AB6A40_005802</name>
</gene>
<comment type="caution">
    <text evidence="1">The sequence shown here is derived from an EMBL/GenBank/DDBJ whole genome shotgun (WGS) entry which is preliminary data.</text>
</comment>
<reference evidence="1 2" key="1">
    <citation type="submission" date="2024-08" db="EMBL/GenBank/DDBJ databases">
        <title>Gnathostoma spinigerum genome.</title>
        <authorList>
            <person name="Gonzalez-Bertolin B."/>
            <person name="Monzon S."/>
            <person name="Zaballos A."/>
            <person name="Jimenez P."/>
            <person name="Dekumyoy P."/>
            <person name="Varona S."/>
            <person name="Cuesta I."/>
            <person name="Sumanam S."/>
            <person name="Adisakwattana P."/>
            <person name="Gasser R.B."/>
            <person name="Hernandez-Gonzalez A."/>
            <person name="Young N.D."/>
            <person name="Perteguer M.J."/>
        </authorList>
    </citation>
    <scope>NUCLEOTIDE SEQUENCE [LARGE SCALE GENOMIC DNA]</scope>
    <source>
        <strain evidence="1">AL3</strain>
        <tissue evidence="1">Liver</tissue>
    </source>
</reference>
<evidence type="ECO:0000313" key="1">
    <source>
        <dbReference type="EMBL" id="MFH4979093.1"/>
    </source>
</evidence>
<name>A0ABD6EQ16_9BILA</name>
<dbReference type="PANTHER" id="PTHR21459">
    <property type="entry name" value="PROTEIN CBG08968"/>
    <property type="match status" value="1"/>
</dbReference>
<dbReference type="Proteomes" id="UP001608902">
    <property type="component" value="Unassembled WGS sequence"/>
</dbReference>
<protein>
    <submittedName>
        <fullName evidence="1">Uncharacterized protein</fullName>
    </submittedName>
</protein>